<accession>A0ABP7IWV6</accession>
<dbReference type="Proteomes" id="UP001501009">
    <property type="component" value="Unassembled WGS sequence"/>
</dbReference>
<dbReference type="RefSeq" id="WP_275777256.1">
    <property type="nucleotide sequence ID" value="NZ_BAABDE010000029.1"/>
</dbReference>
<gene>
    <name evidence="2" type="ORF">GCM10022403_072980</name>
</gene>
<feature type="compositionally biased region" description="Basic and acidic residues" evidence="1">
    <location>
        <begin position="55"/>
        <end position="67"/>
    </location>
</feature>
<proteinExistence type="predicted"/>
<feature type="compositionally biased region" description="Pro residues" evidence="1">
    <location>
        <begin position="141"/>
        <end position="157"/>
    </location>
</feature>
<feature type="compositionally biased region" description="Low complexity" evidence="1">
    <location>
        <begin position="112"/>
        <end position="140"/>
    </location>
</feature>
<keyword evidence="3" id="KW-1185">Reference proteome</keyword>
<dbReference type="EMBL" id="BAABDE010000029">
    <property type="protein sequence ID" value="GAA3829147.1"/>
    <property type="molecule type" value="Genomic_DNA"/>
</dbReference>
<evidence type="ECO:0000313" key="3">
    <source>
        <dbReference type="Proteomes" id="UP001501009"/>
    </source>
</evidence>
<comment type="caution">
    <text evidence="2">The sequence shown here is derived from an EMBL/GenBank/DDBJ whole genome shotgun (WGS) entry which is preliminary data.</text>
</comment>
<evidence type="ECO:0000313" key="2">
    <source>
        <dbReference type="EMBL" id="GAA3829147.1"/>
    </source>
</evidence>
<feature type="region of interest" description="Disordered" evidence="1">
    <location>
        <begin position="47"/>
        <end position="182"/>
    </location>
</feature>
<protein>
    <submittedName>
        <fullName evidence="2">Uncharacterized protein</fullName>
    </submittedName>
</protein>
<name>A0ABP7IWV6_9ACTN</name>
<evidence type="ECO:0000256" key="1">
    <source>
        <dbReference type="SAM" id="MobiDB-lite"/>
    </source>
</evidence>
<reference evidence="3" key="1">
    <citation type="journal article" date="2019" name="Int. J. Syst. Evol. Microbiol.">
        <title>The Global Catalogue of Microorganisms (GCM) 10K type strain sequencing project: providing services to taxonomists for standard genome sequencing and annotation.</title>
        <authorList>
            <consortium name="The Broad Institute Genomics Platform"/>
            <consortium name="The Broad Institute Genome Sequencing Center for Infectious Disease"/>
            <person name="Wu L."/>
            <person name="Ma J."/>
        </authorList>
    </citation>
    <scope>NUCLEOTIDE SEQUENCE [LARGE SCALE GENOMIC DNA]</scope>
    <source>
        <strain evidence="3">JCM 17138</strain>
    </source>
</reference>
<sequence>MIVTAETSVRRGRHRRPRPRKLLFAAGGLALAAGVLSLVRMTPESGVGAAGTAEADPRQDPGSDRPGHAVAAVDAVPRVSPSATSVMGGASATPTAHLVALQTPTTPPDPAAAPGTTTIPVTPNSPSPTTSSQPPATTAPAPQPTPTPGRTTPPPTPRRSDTHDPGLCVPVIGLCTNPLAAP</sequence>
<organism evidence="2 3">
    <name type="scientific">Streptomyces coacervatus</name>
    <dbReference type="NCBI Taxonomy" id="647381"/>
    <lineage>
        <taxon>Bacteria</taxon>
        <taxon>Bacillati</taxon>
        <taxon>Actinomycetota</taxon>
        <taxon>Actinomycetes</taxon>
        <taxon>Kitasatosporales</taxon>
        <taxon>Streptomycetaceae</taxon>
        <taxon>Streptomyces</taxon>
    </lineage>
</organism>